<comment type="subcellular location">
    <subcellularLocation>
        <location evidence="1">Nucleus</location>
    </subcellularLocation>
</comment>
<dbReference type="Gramene" id="A05p08380.2_BraZ1">
    <property type="protein sequence ID" value="A05p08380.2_BraZ1.CDS.1"/>
    <property type="gene ID" value="A05g08380.2_BraZ1"/>
</dbReference>
<evidence type="ECO:0000256" key="5">
    <source>
        <dbReference type="ARBA" id="ARBA00023242"/>
    </source>
</evidence>
<evidence type="ECO:0000256" key="2">
    <source>
        <dbReference type="ARBA" id="ARBA00023015"/>
    </source>
</evidence>
<evidence type="ECO:0000256" key="1">
    <source>
        <dbReference type="ARBA" id="ARBA00004123"/>
    </source>
</evidence>
<dbReference type="EMBL" id="LS974621">
    <property type="protein sequence ID" value="CAG7874317.1"/>
    <property type="molecule type" value="Genomic_DNA"/>
</dbReference>
<dbReference type="PROSITE" id="PS50066">
    <property type="entry name" value="MADS_BOX_2"/>
    <property type="match status" value="1"/>
</dbReference>
<dbReference type="GO" id="GO:0046983">
    <property type="term" value="F:protein dimerization activity"/>
    <property type="evidence" value="ECO:0007669"/>
    <property type="project" value="InterPro"/>
</dbReference>
<accession>A0A3P5Z351</accession>
<dbReference type="SMR" id="A0A3P5Z351"/>
<evidence type="ECO:0000259" key="6">
    <source>
        <dbReference type="PROSITE" id="PS50066"/>
    </source>
</evidence>
<dbReference type="Pfam" id="PF00319">
    <property type="entry name" value="SRF-TF"/>
    <property type="match status" value="1"/>
</dbReference>
<proteinExistence type="predicted"/>
<dbReference type="SUPFAM" id="SSF55455">
    <property type="entry name" value="SRF-like"/>
    <property type="match status" value="1"/>
</dbReference>
<keyword evidence="4" id="KW-0804">Transcription</keyword>
<name>A0A3P5Z351_BRACM</name>
<gene>
    <name evidence="8" type="ORF">BRAA05T19789Z</name>
    <name evidence="7" type="ORF">BRAPAZ1V2_A05P08380.2</name>
</gene>
<sequence>MTRKKVNLAYISNDSVRKRAFKHKKRGFTKKLDEIRVLCDIDACAVIYSPFNSTPEIWPPNSEVHKVIEKFEILTEEEQTEASVNHEEFLTQTITKDEKKVKRLTEDNIDKFMKELMYACLNGNLGDLDMDDSARGNLCEFIDEYLKKLYHHRNVTLNNPHAS</sequence>
<dbReference type="GO" id="GO:0000987">
    <property type="term" value="F:cis-regulatory region sequence-specific DNA binding"/>
    <property type="evidence" value="ECO:0007669"/>
    <property type="project" value="InterPro"/>
</dbReference>
<keyword evidence="3" id="KW-0238">DNA-binding</keyword>
<dbReference type="CDD" id="cd00266">
    <property type="entry name" value="MADS_SRF_like"/>
    <property type="match status" value="1"/>
</dbReference>
<dbReference type="SMART" id="SM00432">
    <property type="entry name" value="MADS"/>
    <property type="match status" value="1"/>
</dbReference>
<evidence type="ECO:0000313" key="7">
    <source>
        <dbReference type="EMBL" id="CAG7874317.1"/>
    </source>
</evidence>
<organism evidence="8">
    <name type="scientific">Brassica campestris</name>
    <name type="common">Field mustard</name>
    <dbReference type="NCBI Taxonomy" id="3711"/>
    <lineage>
        <taxon>Eukaryota</taxon>
        <taxon>Viridiplantae</taxon>
        <taxon>Streptophyta</taxon>
        <taxon>Embryophyta</taxon>
        <taxon>Tracheophyta</taxon>
        <taxon>Spermatophyta</taxon>
        <taxon>Magnoliopsida</taxon>
        <taxon>eudicotyledons</taxon>
        <taxon>Gunneridae</taxon>
        <taxon>Pentapetalae</taxon>
        <taxon>rosids</taxon>
        <taxon>malvids</taxon>
        <taxon>Brassicales</taxon>
        <taxon>Brassicaceae</taxon>
        <taxon>Brassiceae</taxon>
        <taxon>Brassica</taxon>
    </lineage>
</organism>
<dbReference type="FunFam" id="3.40.1810.10:FF:000024">
    <property type="entry name" value="Agamous-like MADS-box protein AGL80"/>
    <property type="match status" value="1"/>
</dbReference>
<protein>
    <recommendedName>
        <fullName evidence="6">MADS-box domain-containing protein</fullName>
    </recommendedName>
</protein>
<dbReference type="Gene3D" id="3.40.1810.10">
    <property type="entry name" value="Transcription factor, MADS-box"/>
    <property type="match status" value="1"/>
</dbReference>
<dbReference type="EMBL" id="LR031570">
    <property type="protein sequence ID" value="VDC70075.1"/>
    <property type="molecule type" value="Genomic_DNA"/>
</dbReference>
<dbReference type="InterPro" id="IPR033897">
    <property type="entry name" value="SRF-like_MADS-box"/>
</dbReference>
<evidence type="ECO:0000313" key="8">
    <source>
        <dbReference type="EMBL" id="VDC70075.1"/>
    </source>
</evidence>
<evidence type="ECO:0000256" key="4">
    <source>
        <dbReference type="ARBA" id="ARBA00023163"/>
    </source>
</evidence>
<dbReference type="Proteomes" id="UP000694005">
    <property type="component" value="Chromosome A05"/>
</dbReference>
<dbReference type="GO" id="GO:0005634">
    <property type="term" value="C:nucleus"/>
    <property type="evidence" value="ECO:0007669"/>
    <property type="project" value="UniProtKB-SubCell"/>
</dbReference>
<keyword evidence="2" id="KW-0805">Transcription regulation</keyword>
<dbReference type="InterPro" id="IPR036879">
    <property type="entry name" value="TF_MADSbox_sf"/>
</dbReference>
<feature type="domain" description="MADS-box" evidence="6">
    <location>
        <begin position="1"/>
        <end position="61"/>
    </location>
</feature>
<keyword evidence="5" id="KW-0539">Nucleus</keyword>
<dbReference type="AlphaFoldDB" id="A0A3P5Z351"/>
<evidence type="ECO:0000256" key="3">
    <source>
        <dbReference type="ARBA" id="ARBA00023125"/>
    </source>
</evidence>
<dbReference type="GO" id="GO:0000981">
    <property type="term" value="F:DNA-binding transcription factor activity, RNA polymerase II-specific"/>
    <property type="evidence" value="ECO:0007669"/>
    <property type="project" value="InterPro"/>
</dbReference>
<reference evidence="8" key="1">
    <citation type="submission" date="2018-11" db="EMBL/GenBank/DDBJ databases">
        <authorList>
            <consortium name="Genoscope - CEA"/>
            <person name="William W."/>
        </authorList>
    </citation>
    <scope>NUCLEOTIDE SEQUENCE</scope>
</reference>
<dbReference type="InterPro" id="IPR002100">
    <property type="entry name" value="TF_MADSbox"/>
</dbReference>
<dbReference type="GO" id="GO:0045944">
    <property type="term" value="P:positive regulation of transcription by RNA polymerase II"/>
    <property type="evidence" value="ECO:0007669"/>
    <property type="project" value="InterPro"/>
</dbReference>